<accession>A0ABX4VPD7</accession>
<keyword evidence="1" id="KW-0732">Signal</keyword>
<reference evidence="2 3" key="1">
    <citation type="submission" date="2018-01" db="EMBL/GenBank/DDBJ databases">
        <title>Multi-drug resistant Enterobacter species isolated from the International Space Station and comparative genomic analyses with human pathogenic strains.</title>
        <authorList>
            <person name="Singh N.K."/>
            <person name="Bezdan D."/>
            <person name="McIntyre A."/>
            <person name="Sielaff A.C."/>
            <person name="Wheeler K."/>
            <person name="Mason C."/>
            <person name="Venkateswaran K."/>
        </authorList>
    </citation>
    <scope>NUCLEOTIDE SEQUENCE [LARGE SCALE GENOMIC DNA]</scope>
    <source>
        <strain evidence="2 3">IF2SW-P2</strain>
    </source>
</reference>
<dbReference type="RefSeq" id="WP_069733520.1">
    <property type="nucleotide sequence ID" value="NZ_JABWOU010000002.1"/>
</dbReference>
<feature type="chain" id="PRO_5045776120" evidence="1">
    <location>
        <begin position="18"/>
        <end position="144"/>
    </location>
</feature>
<organism evidence="2 3">
    <name type="scientific">Enterobacter bugandensis</name>
    <dbReference type="NCBI Taxonomy" id="881260"/>
    <lineage>
        <taxon>Bacteria</taxon>
        <taxon>Pseudomonadati</taxon>
        <taxon>Pseudomonadota</taxon>
        <taxon>Gammaproteobacteria</taxon>
        <taxon>Enterobacterales</taxon>
        <taxon>Enterobacteriaceae</taxon>
        <taxon>Enterobacter</taxon>
    </lineage>
</organism>
<evidence type="ECO:0000256" key="1">
    <source>
        <dbReference type="SAM" id="SignalP"/>
    </source>
</evidence>
<keyword evidence="3" id="KW-1185">Reference proteome</keyword>
<protein>
    <submittedName>
        <fullName evidence="2">Uncharacterized protein</fullName>
    </submittedName>
</protein>
<dbReference type="EMBL" id="POUR01000001">
    <property type="protein sequence ID" value="PNF69950.1"/>
    <property type="molecule type" value="Genomic_DNA"/>
</dbReference>
<proteinExistence type="predicted"/>
<sequence>MKAWPFTLLLISIATHADSNFGVWSTSCDDDGFSITIDKNINPLVVNDNQIVVNVHSNEISKEKVDIFYDSVADLGRGGMNFDWKNVSSTTPLAELNIVNRNGEFRWNGFYDRKKSKYYWVNDPDFVQSYANNGVIKLHKCEKE</sequence>
<evidence type="ECO:0000313" key="3">
    <source>
        <dbReference type="Proteomes" id="UP000236063"/>
    </source>
</evidence>
<gene>
    <name evidence="2" type="ORF">C1167_19215</name>
</gene>
<feature type="signal peptide" evidence="1">
    <location>
        <begin position="1"/>
        <end position="17"/>
    </location>
</feature>
<evidence type="ECO:0000313" key="2">
    <source>
        <dbReference type="EMBL" id="PNF69950.1"/>
    </source>
</evidence>
<comment type="caution">
    <text evidence="2">The sequence shown here is derived from an EMBL/GenBank/DDBJ whole genome shotgun (WGS) entry which is preliminary data.</text>
</comment>
<dbReference type="Proteomes" id="UP000236063">
    <property type="component" value="Unassembled WGS sequence"/>
</dbReference>
<name>A0ABX4VPD7_9ENTR</name>